<dbReference type="GeneID" id="60321372"/>
<accession>A0A6B9L9Y4</accession>
<keyword evidence="1" id="KW-0472">Membrane</keyword>
<name>A0A6B9L9Y4_9CAUD</name>
<evidence type="ECO:0000313" key="2">
    <source>
        <dbReference type="EMBL" id="QHB37753.1"/>
    </source>
</evidence>
<feature type="transmembrane region" description="Helical" evidence="1">
    <location>
        <begin position="66"/>
        <end position="84"/>
    </location>
</feature>
<dbReference type="EMBL" id="MN813693">
    <property type="protein sequence ID" value="QHB37753.1"/>
    <property type="molecule type" value="Genomic_DNA"/>
</dbReference>
<organism evidence="2 3">
    <name type="scientific">Mycobacterium phage Imvubu</name>
    <dbReference type="NCBI Taxonomy" id="2686233"/>
    <lineage>
        <taxon>Viruses</taxon>
        <taxon>Duplodnaviria</taxon>
        <taxon>Heunggongvirae</taxon>
        <taxon>Uroviricota</taxon>
        <taxon>Caudoviricetes</taxon>
        <taxon>Bclasvirinae</taxon>
        <taxon>Imvubuvirus</taxon>
        <taxon>Imvubuvirus imvubu</taxon>
    </lineage>
</organism>
<feature type="transmembrane region" description="Helical" evidence="1">
    <location>
        <begin position="27"/>
        <end position="46"/>
    </location>
</feature>
<feature type="transmembrane region" description="Helical" evidence="1">
    <location>
        <begin position="123"/>
        <end position="144"/>
    </location>
</feature>
<evidence type="ECO:0000256" key="1">
    <source>
        <dbReference type="SAM" id="Phobius"/>
    </source>
</evidence>
<feature type="transmembrane region" description="Helical" evidence="1">
    <location>
        <begin position="91"/>
        <end position="111"/>
    </location>
</feature>
<proteinExistence type="predicted"/>
<keyword evidence="1" id="KW-1133">Transmembrane helix</keyword>
<protein>
    <submittedName>
        <fullName evidence="2">Uncharacterized protein</fullName>
    </submittedName>
</protein>
<dbReference type="KEGG" id="vg:60321372"/>
<keyword evidence="1" id="KW-0812">Transmembrane</keyword>
<gene>
    <name evidence="2" type="primary">12</name>
    <name evidence="2" type="ORF">PBI_IMVUBU_12</name>
</gene>
<reference evidence="2 3" key="1">
    <citation type="submission" date="2019-12" db="EMBL/GenBank/DDBJ databases">
        <authorList>
            <person name="Garlena R.A."/>
            <person name="Russell D.A."/>
            <person name="Pope W.H."/>
            <person name="Jacobs-Sera D."/>
            <person name="Hatfull G.F."/>
        </authorList>
    </citation>
    <scope>NUCLEOTIDE SEQUENCE [LARGE SCALE GENOMIC DNA]</scope>
</reference>
<dbReference type="Proteomes" id="UP000464404">
    <property type="component" value="Segment"/>
</dbReference>
<sequence>MNQADRLALADKLAAEHTRYVDFVRTATVLLGLLPMMYGGLTWVYGDRLWAGNAVYGTAMGVPGAPQSWGVLFVTLGVGVIASARLGRRRCIAGFTLASALMLAMFMVTFLTEVVGNGQVQALPPALVYGIVSLLFLSRSRMAWVGRRPRRQKGSAG</sequence>
<dbReference type="RefSeq" id="YP_009949962.1">
    <property type="nucleotide sequence ID" value="NC_051586.1"/>
</dbReference>
<evidence type="ECO:0000313" key="3">
    <source>
        <dbReference type="Proteomes" id="UP000464404"/>
    </source>
</evidence>
<keyword evidence="3" id="KW-1185">Reference proteome</keyword>